<dbReference type="Proteomes" id="UP000179037">
    <property type="component" value="Unassembled WGS sequence"/>
</dbReference>
<dbReference type="EMBL" id="MFTC01000089">
    <property type="protein sequence ID" value="OGI49769.1"/>
    <property type="molecule type" value="Genomic_DNA"/>
</dbReference>
<comment type="caution">
    <text evidence="2">The sequence shown here is derived from an EMBL/GenBank/DDBJ whole genome shotgun (WGS) entry which is preliminary data.</text>
</comment>
<feature type="transmembrane region" description="Helical" evidence="1">
    <location>
        <begin position="45"/>
        <end position="68"/>
    </location>
</feature>
<accession>A0A1F6TXH2</accession>
<dbReference type="STRING" id="1817768.A3A87_10205"/>
<evidence type="ECO:0000313" key="3">
    <source>
        <dbReference type="Proteomes" id="UP000179037"/>
    </source>
</evidence>
<keyword evidence="1" id="KW-0812">Transmembrane</keyword>
<dbReference type="AlphaFoldDB" id="A0A1F6TXH2"/>
<feature type="transmembrane region" description="Helical" evidence="1">
    <location>
        <begin position="111"/>
        <end position="130"/>
    </location>
</feature>
<proteinExistence type="predicted"/>
<protein>
    <submittedName>
        <fullName evidence="2">Uncharacterized protein</fullName>
    </submittedName>
</protein>
<feature type="transmembrane region" description="Helical" evidence="1">
    <location>
        <begin position="12"/>
        <end position="33"/>
    </location>
</feature>
<name>A0A1F6TXH2_9PROT</name>
<evidence type="ECO:0000313" key="2">
    <source>
        <dbReference type="EMBL" id="OGI49769.1"/>
    </source>
</evidence>
<evidence type="ECO:0000256" key="1">
    <source>
        <dbReference type="SAM" id="Phobius"/>
    </source>
</evidence>
<keyword evidence="1" id="KW-0472">Membrane</keyword>
<reference evidence="2 3" key="1">
    <citation type="journal article" date="2016" name="Nat. Commun.">
        <title>Thousands of microbial genomes shed light on interconnected biogeochemical processes in an aquifer system.</title>
        <authorList>
            <person name="Anantharaman K."/>
            <person name="Brown C.T."/>
            <person name="Hug L.A."/>
            <person name="Sharon I."/>
            <person name="Castelle C.J."/>
            <person name="Probst A.J."/>
            <person name="Thomas B.C."/>
            <person name="Singh A."/>
            <person name="Wilkins M.J."/>
            <person name="Karaoz U."/>
            <person name="Brodie E.L."/>
            <person name="Williams K.H."/>
            <person name="Hubbard S.S."/>
            <person name="Banfield J.F."/>
        </authorList>
    </citation>
    <scope>NUCLEOTIDE SEQUENCE [LARGE SCALE GENOMIC DNA]</scope>
</reference>
<gene>
    <name evidence="2" type="ORF">A3A87_10205</name>
</gene>
<keyword evidence="1" id="KW-1133">Transmembrane helix</keyword>
<sequence length="165" mass="18001">MDKYLTFRNFTFLLLALYGTVCLYETGGLLVAVNSGKEKWADVPTYLGIIFLANGFVAFMIYGLALLIRRYATGSLEGALFRNAGPSTERLVCPQCGTIGRGVGVTRGSTAIEVTLWLFMILPGFIYSLWRRAGQSSNNCSKCGGKMIGIDTPRGRELAGKYKSS</sequence>
<organism evidence="2 3">
    <name type="scientific">Candidatus Muproteobacteria bacterium RIFCSPLOWO2_01_FULL_60_18</name>
    <dbReference type="NCBI Taxonomy" id="1817768"/>
    <lineage>
        <taxon>Bacteria</taxon>
        <taxon>Pseudomonadati</taxon>
        <taxon>Pseudomonadota</taxon>
        <taxon>Candidatus Muproteobacteria</taxon>
    </lineage>
</organism>